<dbReference type="PROSITE" id="PS51159">
    <property type="entry name" value="CBM21"/>
    <property type="match status" value="1"/>
</dbReference>
<dbReference type="GO" id="GO:0008157">
    <property type="term" value="F:protein phosphatase 1 binding"/>
    <property type="evidence" value="ECO:0007669"/>
    <property type="project" value="TreeGrafter"/>
</dbReference>
<dbReference type="OrthoDB" id="1881at2759"/>
<dbReference type="GO" id="GO:2001069">
    <property type="term" value="F:glycogen binding"/>
    <property type="evidence" value="ECO:0007669"/>
    <property type="project" value="TreeGrafter"/>
</dbReference>
<evidence type="ECO:0000259" key="1">
    <source>
        <dbReference type="PROSITE" id="PS51159"/>
    </source>
</evidence>
<dbReference type="EMBL" id="UYYG01000027">
    <property type="protein sequence ID" value="VDN51670.1"/>
    <property type="molecule type" value="Genomic_DNA"/>
</dbReference>
<protein>
    <submittedName>
        <fullName evidence="5">CBM21 domain-containing protein</fullName>
    </submittedName>
</protein>
<evidence type="ECO:0000313" key="2">
    <source>
        <dbReference type="EMBL" id="VDN51670.1"/>
    </source>
</evidence>
<reference evidence="5" key="1">
    <citation type="submission" date="2017-02" db="UniProtKB">
        <authorList>
            <consortium name="WormBaseParasite"/>
        </authorList>
    </citation>
    <scope>IDENTIFICATION</scope>
</reference>
<reference evidence="2 4" key="2">
    <citation type="submission" date="2018-11" db="EMBL/GenBank/DDBJ databases">
        <authorList>
            <consortium name="Pathogen Informatics"/>
        </authorList>
    </citation>
    <scope>NUCLEOTIDE SEQUENCE [LARGE SCALE GENOMIC DNA]</scope>
</reference>
<gene>
    <name evidence="2" type="ORF">DME_LOCUS1643</name>
</gene>
<dbReference type="Pfam" id="PF03370">
    <property type="entry name" value="CBM_21"/>
    <property type="match status" value="1"/>
</dbReference>
<evidence type="ECO:0000313" key="3">
    <source>
        <dbReference type="Proteomes" id="UP000038040"/>
    </source>
</evidence>
<accession>A0A0N4UHX2</accession>
<dbReference type="PANTHER" id="PTHR12307:SF36">
    <property type="entry name" value="GLYCOGEN-BINDING SUBUNIT 76A"/>
    <property type="match status" value="1"/>
</dbReference>
<dbReference type="WBParaSite" id="DME_0000717201-mRNA-1">
    <property type="protein sequence ID" value="DME_0000717201-mRNA-1"/>
    <property type="gene ID" value="DME_0000717201"/>
</dbReference>
<dbReference type="Gene3D" id="2.60.40.2440">
    <property type="entry name" value="Carbohydrate binding type-21 domain"/>
    <property type="match status" value="1"/>
</dbReference>
<dbReference type="STRING" id="318479.A0A0N4UHX2"/>
<dbReference type="AlphaFoldDB" id="A0A0N4UHX2"/>
<dbReference type="Proteomes" id="UP000274756">
    <property type="component" value="Unassembled WGS sequence"/>
</dbReference>
<evidence type="ECO:0000313" key="4">
    <source>
        <dbReference type="Proteomes" id="UP000274756"/>
    </source>
</evidence>
<evidence type="ECO:0000313" key="5">
    <source>
        <dbReference type="WBParaSite" id="DME_0000717201-mRNA-1"/>
    </source>
</evidence>
<dbReference type="GO" id="GO:0000164">
    <property type="term" value="C:protein phosphatase type 1 complex"/>
    <property type="evidence" value="ECO:0007669"/>
    <property type="project" value="TreeGrafter"/>
</dbReference>
<keyword evidence="4" id="KW-1185">Reference proteome</keyword>
<dbReference type="InterPro" id="IPR038175">
    <property type="entry name" value="CBM21_dom_sf"/>
</dbReference>
<dbReference type="InterPro" id="IPR005036">
    <property type="entry name" value="CBM21_dom"/>
</dbReference>
<feature type="domain" description="CBM21" evidence="1">
    <location>
        <begin position="148"/>
        <end position="259"/>
    </location>
</feature>
<dbReference type="PANTHER" id="PTHR12307">
    <property type="entry name" value="PROTEIN PHOSPHATASE 1 REGULATORY SUBUNIT"/>
    <property type="match status" value="1"/>
</dbReference>
<organism evidence="3 5">
    <name type="scientific">Dracunculus medinensis</name>
    <name type="common">Guinea worm</name>
    <dbReference type="NCBI Taxonomy" id="318479"/>
    <lineage>
        <taxon>Eukaryota</taxon>
        <taxon>Metazoa</taxon>
        <taxon>Ecdysozoa</taxon>
        <taxon>Nematoda</taxon>
        <taxon>Chromadorea</taxon>
        <taxon>Rhabditida</taxon>
        <taxon>Spirurina</taxon>
        <taxon>Dracunculoidea</taxon>
        <taxon>Dracunculidae</taxon>
        <taxon>Dracunculus</taxon>
    </lineage>
</organism>
<name>A0A0N4UHX2_DRAME</name>
<dbReference type="Proteomes" id="UP000038040">
    <property type="component" value="Unplaced"/>
</dbReference>
<sequence>MNILADNFILGTDYNNNENALLMGDYCLYSDEVGICEATAPTTPPAIANCKRSTSLNSALKKNGIRGDKKVVQFADALGLDLVQVRPFETSEADDGIFGTTPPLCVRGFDSLFLSSMPVKRKFAVPSITQPAFSTYLQIRFKLAGEEQPWQDSQYIAKELGQKVERNGVSLKSVNTIGTTINGVIAVNIRYTTDDWISFSEIPSLYIGGALGGRIDQFSFSIYLPACFQVGKKCEFCVRYITDQRECWDNNAGQNYIVECKRMQHGFGESD</sequence>
<proteinExistence type="predicted"/>
<dbReference type="InterPro" id="IPR050782">
    <property type="entry name" value="PP1_regulatory_subunit_3"/>
</dbReference>
<dbReference type="GO" id="GO:0005979">
    <property type="term" value="P:regulation of glycogen biosynthetic process"/>
    <property type="evidence" value="ECO:0007669"/>
    <property type="project" value="TreeGrafter"/>
</dbReference>